<dbReference type="AlphaFoldDB" id="A0A0F5K1D7"/>
<dbReference type="GO" id="GO:0005829">
    <property type="term" value="C:cytosol"/>
    <property type="evidence" value="ECO:0007669"/>
    <property type="project" value="TreeGrafter"/>
</dbReference>
<comment type="similarity">
    <text evidence="5">Belongs to the YqgF HJR family.</text>
</comment>
<dbReference type="GO" id="GO:0004518">
    <property type="term" value="F:nuclease activity"/>
    <property type="evidence" value="ECO:0007669"/>
    <property type="project" value="UniProtKB-KW"/>
</dbReference>
<keyword evidence="9" id="KW-1185">Reference proteome</keyword>
<name>A0A0F5K1D7_9BURK</name>
<sequence>MPDAAVVLGFDYGEKRIGLAVGNTLTRSARPLTIIENRSRDYRFAEIGKVIAEWRPACLVVGLPLHPDGAPHEMTQLARRFGNQLHGRFNVPVVWVDERYTSVEARQMARETGQGGGGRGGRNSAGAGSHRGGRGPRIDDAAASLILQQYLNEGVADHAAPRAGA</sequence>
<dbReference type="PATRIC" id="fig|28092.6.peg.2148"/>
<keyword evidence="2 5" id="KW-0690">Ribosome biogenesis</keyword>
<evidence type="ECO:0000256" key="5">
    <source>
        <dbReference type="HAMAP-Rule" id="MF_00651"/>
    </source>
</evidence>
<dbReference type="HAMAP" id="MF_00651">
    <property type="entry name" value="Nuclease_YqgF"/>
    <property type="match status" value="1"/>
</dbReference>
<proteinExistence type="inferred from homology"/>
<evidence type="ECO:0000256" key="2">
    <source>
        <dbReference type="ARBA" id="ARBA00022517"/>
    </source>
</evidence>
<dbReference type="InterPro" id="IPR006641">
    <property type="entry name" value="YqgF/RNaseH-like_dom"/>
</dbReference>
<evidence type="ECO:0000256" key="6">
    <source>
        <dbReference type="SAM" id="MobiDB-lite"/>
    </source>
</evidence>
<protein>
    <recommendedName>
        <fullName evidence="5">Putative pre-16S rRNA nuclease</fullName>
        <ecNumber evidence="5">3.1.-.-</ecNumber>
    </recommendedName>
</protein>
<dbReference type="Proteomes" id="UP000033618">
    <property type="component" value="Unassembled WGS sequence"/>
</dbReference>
<dbReference type="GO" id="GO:0016788">
    <property type="term" value="F:hydrolase activity, acting on ester bonds"/>
    <property type="evidence" value="ECO:0007669"/>
    <property type="project" value="UniProtKB-UniRule"/>
</dbReference>
<evidence type="ECO:0000256" key="3">
    <source>
        <dbReference type="ARBA" id="ARBA00022722"/>
    </source>
</evidence>
<accession>A0A0F5K1D7</accession>
<feature type="domain" description="YqgF/RNase H-like" evidence="7">
    <location>
        <begin position="5"/>
        <end position="105"/>
    </location>
</feature>
<dbReference type="NCBIfam" id="TIGR00250">
    <property type="entry name" value="RNAse_H_YqgF"/>
    <property type="match status" value="1"/>
</dbReference>
<keyword evidence="3 5" id="KW-0540">Nuclease</keyword>
<comment type="caution">
    <text evidence="8">The sequence shown here is derived from an EMBL/GenBank/DDBJ whole genome shotgun (WGS) entry which is preliminary data.</text>
</comment>
<dbReference type="InterPro" id="IPR012337">
    <property type="entry name" value="RNaseH-like_sf"/>
</dbReference>
<dbReference type="SUPFAM" id="SSF53098">
    <property type="entry name" value="Ribonuclease H-like"/>
    <property type="match status" value="1"/>
</dbReference>
<dbReference type="Pfam" id="PF03652">
    <property type="entry name" value="RuvX"/>
    <property type="match status" value="1"/>
</dbReference>
<evidence type="ECO:0000259" key="7">
    <source>
        <dbReference type="SMART" id="SM00732"/>
    </source>
</evidence>
<feature type="compositionally biased region" description="Gly residues" evidence="6">
    <location>
        <begin position="113"/>
        <end position="123"/>
    </location>
</feature>
<dbReference type="EMBL" id="LAQU01000007">
    <property type="protein sequence ID" value="KKB63936.1"/>
    <property type="molecule type" value="Genomic_DNA"/>
</dbReference>
<dbReference type="CDD" id="cd16964">
    <property type="entry name" value="YqgF"/>
    <property type="match status" value="1"/>
</dbReference>
<dbReference type="PANTHER" id="PTHR33317:SF4">
    <property type="entry name" value="POLYNUCLEOTIDYL TRANSFERASE, RIBONUCLEASE H-LIKE SUPERFAMILY PROTEIN"/>
    <property type="match status" value="1"/>
</dbReference>
<dbReference type="GO" id="GO:0000967">
    <property type="term" value="P:rRNA 5'-end processing"/>
    <property type="evidence" value="ECO:0007669"/>
    <property type="project" value="UniProtKB-UniRule"/>
</dbReference>
<keyword evidence="4 5" id="KW-0378">Hydrolase</keyword>
<evidence type="ECO:0000313" key="9">
    <source>
        <dbReference type="Proteomes" id="UP000033618"/>
    </source>
</evidence>
<gene>
    <name evidence="8" type="ORF">WM40_09120</name>
</gene>
<dbReference type="PANTHER" id="PTHR33317">
    <property type="entry name" value="POLYNUCLEOTIDYL TRANSFERASE, RIBONUCLEASE H-LIKE SUPERFAMILY PROTEIN"/>
    <property type="match status" value="1"/>
</dbReference>
<dbReference type="STRING" id="28092.WM40_09120"/>
<dbReference type="EC" id="3.1.-.-" evidence="5"/>
<evidence type="ECO:0000256" key="1">
    <source>
        <dbReference type="ARBA" id="ARBA00022490"/>
    </source>
</evidence>
<comment type="function">
    <text evidence="5">Could be a nuclease involved in processing of the 5'-end of pre-16S rRNA.</text>
</comment>
<evidence type="ECO:0000256" key="4">
    <source>
        <dbReference type="ARBA" id="ARBA00022801"/>
    </source>
</evidence>
<dbReference type="Gene3D" id="3.30.420.140">
    <property type="entry name" value="YqgF/RNase H-like domain"/>
    <property type="match status" value="1"/>
</dbReference>
<comment type="subcellular location">
    <subcellularLocation>
        <location evidence="5">Cytoplasm</location>
    </subcellularLocation>
</comment>
<dbReference type="RefSeq" id="WP_046152760.1">
    <property type="nucleotide sequence ID" value="NZ_CADFGU010000001.1"/>
</dbReference>
<feature type="region of interest" description="Disordered" evidence="6">
    <location>
        <begin position="110"/>
        <end position="137"/>
    </location>
</feature>
<keyword evidence="1 5" id="KW-0963">Cytoplasm</keyword>
<dbReference type="InterPro" id="IPR037027">
    <property type="entry name" value="YqgF/RNaseH-like_dom_sf"/>
</dbReference>
<organism evidence="8 9">
    <name type="scientific">Robbsia andropogonis</name>
    <dbReference type="NCBI Taxonomy" id="28092"/>
    <lineage>
        <taxon>Bacteria</taxon>
        <taxon>Pseudomonadati</taxon>
        <taxon>Pseudomonadota</taxon>
        <taxon>Betaproteobacteria</taxon>
        <taxon>Burkholderiales</taxon>
        <taxon>Burkholderiaceae</taxon>
        <taxon>Robbsia</taxon>
    </lineage>
</organism>
<reference evidence="8 9" key="1">
    <citation type="submission" date="2015-03" db="EMBL/GenBank/DDBJ databases">
        <title>Draft Genome Sequence of Burkholderia andropogonis type strain ICMP2807, isolated from Sorghum bicolor.</title>
        <authorList>
            <person name="Lopes-Santos L."/>
            <person name="Castro D.B."/>
            <person name="Ottoboni L.M."/>
            <person name="Park D."/>
            <person name="Weirc B.S."/>
            <person name="Destefano S.A."/>
        </authorList>
    </citation>
    <scope>NUCLEOTIDE SEQUENCE [LARGE SCALE GENOMIC DNA]</scope>
    <source>
        <strain evidence="8 9">ICMP2807</strain>
    </source>
</reference>
<evidence type="ECO:0000313" key="8">
    <source>
        <dbReference type="EMBL" id="KKB63936.1"/>
    </source>
</evidence>
<dbReference type="SMART" id="SM00732">
    <property type="entry name" value="YqgFc"/>
    <property type="match status" value="1"/>
</dbReference>
<dbReference type="InterPro" id="IPR005227">
    <property type="entry name" value="YqgF"/>
</dbReference>